<dbReference type="AlphaFoldDB" id="A0A6N4V8F0"/>
<keyword evidence="2" id="KW-1185">Reference proteome</keyword>
<accession>A0A6N4V8F0</accession>
<dbReference type="KEGG" id="mpof:MPOR_13890"/>
<reference evidence="1 2" key="1">
    <citation type="journal article" date="2019" name="Emerg. Microbes Infect.">
        <title>Comprehensive subspecies identification of 175 nontuberculous mycobacteria species based on 7547 genomic profiles.</title>
        <authorList>
            <person name="Matsumoto Y."/>
            <person name="Kinjo T."/>
            <person name="Motooka D."/>
            <person name="Nabeya D."/>
            <person name="Jung N."/>
            <person name="Uechi K."/>
            <person name="Horii T."/>
            <person name="Iida T."/>
            <person name="Fujita J."/>
            <person name="Nakamura S."/>
        </authorList>
    </citation>
    <scope>NUCLEOTIDE SEQUENCE [LARGE SCALE GENOMIC DNA]</scope>
    <source>
        <strain evidence="1 2">JCM 12603</strain>
    </source>
</reference>
<dbReference type="RefSeq" id="WP_235682473.1">
    <property type="nucleotide sequence ID" value="NZ_AP022570.1"/>
</dbReference>
<sequence>MQTDVLMYTVAGANPHCVPMPARQLADLGILEAVHLEQWIVDHPEVLGDQVKIVTTQYDRWSSDSGDLARERLDILGLDSSGQLVVVELKRGKDSRIHLQAITYAALVAGFSKETLADAHADYLGRLAGEPISAAAAREQLEAHVDGAWDDDVLTVPRIILLAEDFTAQTYTTVVWLSGLTPNLSIEMHTVNAFVLPESTPPQSCIAFRRLYPIADPATKVLTPGIAMAPADSVTNKIAEKQRRIRSTYLLYDSNAIPENADVTLNLRTWINADLAAAVETWVAEDTRRGRAVWVSHRDRPLRWAAGPADQATLTPTTLAKQIVQEATGELVEAIPGADVWYYNGESLADLAKRVG</sequence>
<proteinExistence type="predicted"/>
<dbReference type="Proteomes" id="UP000466785">
    <property type="component" value="Chromosome"/>
</dbReference>
<protein>
    <submittedName>
        <fullName evidence="1">Uncharacterized protein</fullName>
    </submittedName>
</protein>
<gene>
    <name evidence="1" type="ORF">MPOR_13890</name>
</gene>
<evidence type="ECO:0000313" key="2">
    <source>
        <dbReference type="Proteomes" id="UP000466785"/>
    </source>
</evidence>
<dbReference type="InterPro" id="IPR011856">
    <property type="entry name" value="tRNA_endonuc-like_dom_sf"/>
</dbReference>
<dbReference type="Gene3D" id="3.40.1350.10">
    <property type="match status" value="1"/>
</dbReference>
<dbReference type="GO" id="GO:0003676">
    <property type="term" value="F:nucleic acid binding"/>
    <property type="evidence" value="ECO:0007669"/>
    <property type="project" value="InterPro"/>
</dbReference>
<dbReference type="EMBL" id="AP022570">
    <property type="protein sequence ID" value="BBX50363.1"/>
    <property type="molecule type" value="Genomic_DNA"/>
</dbReference>
<name>A0A6N4V8F0_9MYCO</name>
<organism evidence="1 2">
    <name type="scientific">Mycolicibacterium poriferae</name>
    <dbReference type="NCBI Taxonomy" id="39694"/>
    <lineage>
        <taxon>Bacteria</taxon>
        <taxon>Bacillati</taxon>
        <taxon>Actinomycetota</taxon>
        <taxon>Actinomycetes</taxon>
        <taxon>Mycobacteriales</taxon>
        <taxon>Mycobacteriaceae</taxon>
        <taxon>Mycolicibacterium</taxon>
    </lineage>
</organism>
<evidence type="ECO:0000313" key="1">
    <source>
        <dbReference type="EMBL" id="BBX50363.1"/>
    </source>
</evidence>